<proteinExistence type="predicted"/>
<dbReference type="AlphaFoldDB" id="A0AAV4UMI3"/>
<dbReference type="Proteomes" id="UP001054945">
    <property type="component" value="Unassembled WGS sequence"/>
</dbReference>
<dbReference type="Gene3D" id="3.30.420.10">
    <property type="entry name" value="Ribonuclease H-like superfamily/Ribonuclease H"/>
    <property type="match status" value="1"/>
</dbReference>
<comment type="caution">
    <text evidence="1">The sequence shown here is derived from an EMBL/GenBank/DDBJ whole genome shotgun (WGS) entry which is preliminary data.</text>
</comment>
<dbReference type="GO" id="GO:0003676">
    <property type="term" value="F:nucleic acid binding"/>
    <property type="evidence" value="ECO:0007669"/>
    <property type="project" value="InterPro"/>
</dbReference>
<name>A0AAV4UMI3_CAEEX</name>
<sequence>MSKLVTAYETYGKPNAKILDYNTMFSGIIAKDPPRVITTLLDVKAVYETFERSKARIRNKTKFGGIIARDQPRAVTRLRDAIPRLMQLFGSNTILIGQALNNDPDASGYYA</sequence>
<keyword evidence="2" id="KW-1185">Reference proteome</keyword>
<evidence type="ECO:0000313" key="2">
    <source>
        <dbReference type="Proteomes" id="UP001054945"/>
    </source>
</evidence>
<accession>A0AAV4UMI3</accession>
<gene>
    <name evidence="1" type="ORF">CEXT_473811</name>
</gene>
<evidence type="ECO:0000313" key="1">
    <source>
        <dbReference type="EMBL" id="GIY59031.1"/>
    </source>
</evidence>
<protein>
    <submittedName>
        <fullName evidence="1">Uncharacterized protein</fullName>
    </submittedName>
</protein>
<reference evidence="1 2" key="1">
    <citation type="submission" date="2021-06" db="EMBL/GenBank/DDBJ databases">
        <title>Caerostris extrusa draft genome.</title>
        <authorList>
            <person name="Kono N."/>
            <person name="Arakawa K."/>
        </authorList>
    </citation>
    <scope>NUCLEOTIDE SEQUENCE [LARGE SCALE GENOMIC DNA]</scope>
</reference>
<dbReference type="InterPro" id="IPR036397">
    <property type="entry name" value="RNaseH_sf"/>
</dbReference>
<organism evidence="1 2">
    <name type="scientific">Caerostris extrusa</name>
    <name type="common">Bark spider</name>
    <name type="synonym">Caerostris bankana</name>
    <dbReference type="NCBI Taxonomy" id="172846"/>
    <lineage>
        <taxon>Eukaryota</taxon>
        <taxon>Metazoa</taxon>
        <taxon>Ecdysozoa</taxon>
        <taxon>Arthropoda</taxon>
        <taxon>Chelicerata</taxon>
        <taxon>Arachnida</taxon>
        <taxon>Araneae</taxon>
        <taxon>Araneomorphae</taxon>
        <taxon>Entelegynae</taxon>
        <taxon>Araneoidea</taxon>
        <taxon>Araneidae</taxon>
        <taxon>Caerostris</taxon>
    </lineage>
</organism>
<dbReference type="EMBL" id="BPLR01013147">
    <property type="protein sequence ID" value="GIY59031.1"/>
    <property type="molecule type" value="Genomic_DNA"/>
</dbReference>